<dbReference type="PANTHER" id="PTHR11575">
    <property type="entry name" value="5'-NUCLEOTIDASE-RELATED"/>
    <property type="match status" value="1"/>
</dbReference>
<dbReference type="AlphaFoldDB" id="A0A381QW72"/>
<evidence type="ECO:0000313" key="2">
    <source>
        <dbReference type="EMBL" id="SUZ83676.1"/>
    </source>
</evidence>
<protein>
    <recommendedName>
        <fullName evidence="1">5'-Nucleotidase C-terminal domain-containing protein</fullName>
    </recommendedName>
</protein>
<name>A0A381QW72_9ZZZZ</name>
<dbReference type="InterPro" id="IPR036907">
    <property type="entry name" value="5'-Nucleotdase_C_sf"/>
</dbReference>
<accession>A0A381QW72</accession>
<dbReference type="PANTHER" id="PTHR11575:SF24">
    <property type="entry name" value="5'-NUCLEOTIDASE"/>
    <property type="match status" value="1"/>
</dbReference>
<dbReference type="InterPro" id="IPR008334">
    <property type="entry name" value="5'-Nucleotdase_C"/>
</dbReference>
<dbReference type="EMBL" id="UINC01001561">
    <property type="protein sequence ID" value="SUZ83676.1"/>
    <property type="molecule type" value="Genomic_DNA"/>
</dbReference>
<dbReference type="Pfam" id="PF02872">
    <property type="entry name" value="5_nucleotid_C"/>
    <property type="match status" value="1"/>
</dbReference>
<dbReference type="Gene3D" id="3.90.780.10">
    <property type="entry name" value="5'-Nucleotidase, C-terminal domain"/>
    <property type="match status" value="1"/>
</dbReference>
<dbReference type="InterPro" id="IPR006179">
    <property type="entry name" value="5_nucleotidase/apyrase"/>
</dbReference>
<dbReference type="PROSITE" id="PS51257">
    <property type="entry name" value="PROKAR_LIPOPROTEIN"/>
    <property type="match status" value="1"/>
</dbReference>
<organism evidence="2">
    <name type="scientific">marine metagenome</name>
    <dbReference type="NCBI Taxonomy" id="408172"/>
    <lineage>
        <taxon>unclassified sequences</taxon>
        <taxon>metagenomes</taxon>
        <taxon>ecological metagenomes</taxon>
    </lineage>
</organism>
<dbReference type="GO" id="GO:0016787">
    <property type="term" value="F:hydrolase activity"/>
    <property type="evidence" value="ECO:0007669"/>
    <property type="project" value="InterPro"/>
</dbReference>
<dbReference type="PRINTS" id="PR01607">
    <property type="entry name" value="APYRASEFAMLY"/>
</dbReference>
<proteinExistence type="predicted"/>
<feature type="domain" description="5'-Nucleotidase C-terminal" evidence="1">
    <location>
        <begin position="70"/>
        <end position="219"/>
    </location>
</feature>
<reference evidence="2" key="1">
    <citation type="submission" date="2018-05" db="EMBL/GenBank/DDBJ databases">
        <authorList>
            <person name="Lanie J.A."/>
            <person name="Ng W.-L."/>
            <person name="Kazmierczak K.M."/>
            <person name="Andrzejewski T.M."/>
            <person name="Davidsen T.M."/>
            <person name="Wayne K.J."/>
            <person name="Tettelin H."/>
            <person name="Glass J.I."/>
            <person name="Rusch D."/>
            <person name="Podicherti R."/>
            <person name="Tsui H.-C.T."/>
            <person name="Winkler M.E."/>
        </authorList>
    </citation>
    <scope>NUCLEOTIDE SEQUENCE</scope>
</reference>
<evidence type="ECO:0000259" key="1">
    <source>
        <dbReference type="Pfam" id="PF02872"/>
    </source>
</evidence>
<dbReference type="SUPFAM" id="SSF55816">
    <property type="entry name" value="5'-nucleotidase (syn. UDP-sugar hydrolase), C-terminal domain"/>
    <property type="match status" value="1"/>
</dbReference>
<gene>
    <name evidence="2" type="ORF">METZ01_LOCUS36530</name>
</gene>
<sequence length="257" mass="29789">MKPILYSNNKKFKHIVIILTILFFSCNNYDYQINDIKGENIIVLDSIVKNEELDKLIKPYRNKIKKLQKVIGYSEKYLSIRDGVLESSLGNLLADILIEESNPVFNKISSKKIDFCLLNYGGIRGNLNKGQITQHDLFTIMPFNNTSTVVKLSGEKVLELIQYINKEKLAHPVSGIKIEFKGKKINRVLIRNKKFNIDNTYYILTSNFLQEGGDKMIFFKNPLELYSLKTNIRDVLINYIMKKDTIVSKTDNRIIRL</sequence>
<dbReference type="GO" id="GO:0009166">
    <property type="term" value="P:nucleotide catabolic process"/>
    <property type="evidence" value="ECO:0007669"/>
    <property type="project" value="InterPro"/>
</dbReference>